<keyword evidence="2" id="KW-0560">Oxidoreductase</keyword>
<feature type="domain" description="Aldehyde dehydrogenase" evidence="7">
    <location>
        <begin position="16"/>
        <end position="473"/>
    </location>
</feature>
<dbReference type="InterPro" id="IPR016163">
    <property type="entry name" value="Ald_DH_C"/>
</dbReference>
<dbReference type="AlphaFoldDB" id="A0A323TG95"/>
<accession>A0A323TG95</accession>
<dbReference type="FunFam" id="3.40.605.10:FF:000007">
    <property type="entry name" value="NAD/NADP-dependent betaine aldehyde dehydrogenase"/>
    <property type="match status" value="1"/>
</dbReference>
<dbReference type="Gene3D" id="3.40.309.10">
    <property type="entry name" value="Aldehyde Dehydrogenase, Chain A, domain 2"/>
    <property type="match status" value="1"/>
</dbReference>
<evidence type="ECO:0000256" key="5">
    <source>
        <dbReference type="ARBA" id="ARBA00066984"/>
    </source>
</evidence>
<evidence type="ECO:0000256" key="1">
    <source>
        <dbReference type="ARBA" id="ARBA00009986"/>
    </source>
</evidence>
<sequence length="483" mass="52378">MQTKVRTEKMYIAGEWITGKKMFDVINPQNGEVVANVPTASVQQMLTAIERAEEAFQNLSSWPTHERIKVLTKAANYIEAHHEMFAETIALEGSKTITEARGEVKRAIQTLRISGEEARRMKGETVNFDQREGSENRTGYYYRFPIGVIGAITPFNDPLNLVAHKVGPALACGNPVVVKPATMTPLSALMLAKAFAEAGVPKGFLSVVTGAGREIGEPLVTHPAVKMVSFTGGLAAGKKIAHQAGLKKIGMELGSNSPVIVLEDACLAEAVSSTVSGAFSAAGQNCIGVQRIFVASSVYDDFVEAFVERTRDLQVGDKMAEWTDVGPMISEQEAIRVEGWVQEAVYEGAVIEAGGIREGAFFEPTVLTHVSHQSKIYKEEVFGPVVMIESVESLKEAVKFSNEVDYGLQAGIFTKNLDHAFYAIQHLDVGGVMVNDSSDYRIDEMPFGGVKGSGLGREGIRHAMNEMSEPKVVCFKLGNLWGV</sequence>
<keyword evidence="9" id="KW-1185">Reference proteome</keyword>
<dbReference type="Pfam" id="PF00171">
    <property type="entry name" value="Aldedh"/>
    <property type="match status" value="1"/>
</dbReference>
<dbReference type="Proteomes" id="UP000248214">
    <property type="component" value="Unassembled WGS sequence"/>
</dbReference>
<dbReference type="FunFam" id="3.40.309.10:FF:000009">
    <property type="entry name" value="Aldehyde dehydrogenase A"/>
    <property type="match status" value="1"/>
</dbReference>
<evidence type="ECO:0000256" key="2">
    <source>
        <dbReference type="ARBA" id="ARBA00023002"/>
    </source>
</evidence>
<comment type="catalytic activity">
    <reaction evidence="3">
        <text>(2S)-3-sulfolactaldehyde + NAD(+) + H2O = (2S)-3-sulfolactate + NADH + 2 H(+)</text>
        <dbReference type="Rhea" id="RHEA:47932"/>
        <dbReference type="ChEBI" id="CHEBI:15377"/>
        <dbReference type="ChEBI" id="CHEBI:15378"/>
        <dbReference type="ChEBI" id="CHEBI:57540"/>
        <dbReference type="ChEBI" id="CHEBI:57945"/>
        <dbReference type="ChEBI" id="CHEBI:61289"/>
        <dbReference type="ChEBI" id="CHEBI:90109"/>
        <dbReference type="EC" id="1.2.1.97"/>
    </reaction>
    <physiologicalReaction direction="left-to-right" evidence="3">
        <dbReference type="Rhea" id="RHEA:47933"/>
    </physiologicalReaction>
</comment>
<dbReference type="InterPro" id="IPR016162">
    <property type="entry name" value="Ald_DH_N"/>
</dbReference>
<evidence type="ECO:0000313" key="8">
    <source>
        <dbReference type="EMBL" id="PYZ93861.1"/>
    </source>
</evidence>
<name>A0A323TG95_9BACI</name>
<comment type="function">
    <text evidence="4">Part of the sulfo-TAL (or sulfo-SFT) pathway, a D-sulfoquinovose degradation pathway that produces sulfolactate (SL). Catalyzes the oxidation of 3-sulfolactaldehyde (SLA) to sulfolactate (SL).</text>
</comment>
<dbReference type="RefSeq" id="WP_110609892.1">
    <property type="nucleotide sequence ID" value="NZ_PDOD01000002.1"/>
</dbReference>
<comment type="caution">
    <text evidence="8">The sequence shown here is derived from an EMBL/GenBank/DDBJ whole genome shotgun (WGS) entry which is preliminary data.</text>
</comment>
<dbReference type="EC" id="1.2.1.97" evidence="5"/>
<comment type="similarity">
    <text evidence="1">Belongs to the aldehyde dehydrogenase family.</text>
</comment>
<dbReference type="Gene3D" id="3.40.605.10">
    <property type="entry name" value="Aldehyde Dehydrogenase, Chain A, domain 1"/>
    <property type="match status" value="1"/>
</dbReference>
<evidence type="ECO:0000256" key="4">
    <source>
        <dbReference type="ARBA" id="ARBA00054572"/>
    </source>
</evidence>
<evidence type="ECO:0000259" key="7">
    <source>
        <dbReference type="Pfam" id="PF00171"/>
    </source>
</evidence>
<dbReference type="EMBL" id="PDOD01000002">
    <property type="protein sequence ID" value="PYZ93861.1"/>
    <property type="molecule type" value="Genomic_DNA"/>
</dbReference>
<organism evidence="8 9">
    <name type="scientific">Salipaludibacillus keqinensis</name>
    <dbReference type="NCBI Taxonomy" id="2045207"/>
    <lineage>
        <taxon>Bacteria</taxon>
        <taxon>Bacillati</taxon>
        <taxon>Bacillota</taxon>
        <taxon>Bacilli</taxon>
        <taxon>Bacillales</taxon>
        <taxon>Bacillaceae</taxon>
    </lineage>
</organism>
<dbReference type="InterPro" id="IPR051020">
    <property type="entry name" value="ALDH-related_metabolic_enz"/>
</dbReference>
<dbReference type="SUPFAM" id="SSF53720">
    <property type="entry name" value="ALDH-like"/>
    <property type="match status" value="1"/>
</dbReference>
<evidence type="ECO:0000313" key="9">
    <source>
        <dbReference type="Proteomes" id="UP000248214"/>
    </source>
</evidence>
<dbReference type="OrthoDB" id="9762913at2"/>
<dbReference type="PANTHER" id="PTHR42991:SF1">
    <property type="entry name" value="ALDEHYDE DEHYDROGENASE"/>
    <property type="match status" value="1"/>
</dbReference>
<protein>
    <recommendedName>
        <fullName evidence="6">3-sulfolactaldehyde dehydrogenase</fullName>
        <ecNumber evidence="5">1.2.1.97</ecNumber>
    </recommendedName>
</protein>
<dbReference type="InterPro" id="IPR016161">
    <property type="entry name" value="Ald_DH/histidinol_DH"/>
</dbReference>
<evidence type="ECO:0000256" key="6">
    <source>
        <dbReference type="ARBA" id="ARBA00067277"/>
    </source>
</evidence>
<dbReference type="PANTHER" id="PTHR42991">
    <property type="entry name" value="ALDEHYDE DEHYDROGENASE"/>
    <property type="match status" value="1"/>
</dbReference>
<gene>
    <name evidence="8" type="ORF">CR194_12035</name>
</gene>
<dbReference type="InterPro" id="IPR015590">
    <property type="entry name" value="Aldehyde_DH_dom"/>
</dbReference>
<dbReference type="GO" id="GO:0008911">
    <property type="term" value="F:lactaldehyde dehydrogenase (NAD+) activity"/>
    <property type="evidence" value="ECO:0007669"/>
    <property type="project" value="TreeGrafter"/>
</dbReference>
<evidence type="ECO:0000256" key="3">
    <source>
        <dbReference type="ARBA" id="ARBA00050326"/>
    </source>
</evidence>
<reference evidence="8 9" key="1">
    <citation type="submission" date="2017-10" db="EMBL/GenBank/DDBJ databases">
        <title>Bacillus sp. nov., a halophilic bacterium isolated from a Keqin Lake.</title>
        <authorList>
            <person name="Wang H."/>
        </authorList>
    </citation>
    <scope>NUCLEOTIDE SEQUENCE [LARGE SCALE GENOMIC DNA]</scope>
    <source>
        <strain evidence="8 9">KQ-12</strain>
    </source>
</reference>
<dbReference type="CDD" id="cd07149">
    <property type="entry name" value="ALDH_y4uC"/>
    <property type="match status" value="1"/>
</dbReference>
<proteinExistence type="inferred from homology"/>